<dbReference type="AlphaFoldDB" id="A0A9Q4C6D4"/>
<dbReference type="EMBL" id="RKLV01000006">
    <property type="protein sequence ID" value="MCX2819106.1"/>
    <property type="molecule type" value="Genomic_DNA"/>
</dbReference>
<evidence type="ECO:0000313" key="2">
    <source>
        <dbReference type="Proteomes" id="UP001149411"/>
    </source>
</evidence>
<dbReference type="RefSeq" id="WP_266087098.1">
    <property type="nucleotide sequence ID" value="NZ_RKLV01000006.1"/>
</dbReference>
<accession>A0A9Q4C6D4</accession>
<evidence type="ECO:0000313" key="1">
    <source>
        <dbReference type="EMBL" id="MCX2819106.1"/>
    </source>
</evidence>
<protein>
    <submittedName>
        <fullName evidence="1">Uncharacterized protein</fullName>
    </submittedName>
</protein>
<dbReference type="InterPro" id="IPR036866">
    <property type="entry name" value="RibonucZ/Hydroxyglut_hydro"/>
</dbReference>
<dbReference type="Gene3D" id="3.60.15.10">
    <property type="entry name" value="Ribonuclease Z/Hydroxyacylglutathione hydrolase-like"/>
    <property type="match status" value="1"/>
</dbReference>
<dbReference type="SUPFAM" id="SSF56281">
    <property type="entry name" value="Metallo-hydrolase/oxidoreductase"/>
    <property type="match status" value="1"/>
</dbReference>
<proteinExistence type="predicted"/>
<name>A0A9Q4C6D4_9EURY</name>
<gene>
    <name evidence="1" type="ORF">EGH25_07040</name>
</gene>
<sequence>MTEDRGYREIDRWENGTGWIPYPEEAMQRAGHVIETDDGSWVVDPVDTEGIDELIRGFDEVAGIVTLLDRHRRDASAVANRYGVPVYVPSFMDGVASELDAPTERFEGRLRDTRYGIHKLIDNRFWQEAALYSKETGALYVPEAVGSSEYFLTSGEEIGVHPVLRLKPPRALGRFEPERIAVGHGEGVSEDATERLRRAVRASRRTSPALYVGAIRSLVFD</sequence>
<keyword evidence="2" id="KW-1185">Reference proteome</keyword>
<comment type="caution">
    <text evidence="1">The sequence shown here is derived from an EMBL/GenBank/DDBJ whole genome shotgun (WGS) entry which is preliminary data.</text>
</comment>
<reference evidence="1" key="1">
    <citation type="submission" date="2022-09" db="EMBL/GenBank/DDBJ databases">
        <title>Haloadaptaus new haloarchaeum isolated from saline soil.</title>
        <authorList>
            <person name="Duran-Viseras A."/>
            <person name="Sanchez-Porro C."/>
            <person name="Ventosa A."/>
        </authorList>
    </citation>
    <scope>NUCLEOTIDE SEQUENCE</scope>
    <source>
        <strain evidence="1">F3-133</strain>
    </source>
</reference>
<organism evidence="1 2">
    <name type="scientific">Halorutilus salinus</name>
    <dbReference type="NCBI Taxonomy" id="2487751"/>
    <lineage>
        <taxon>Archaea</taxon>
        <taxon>Methanobacteriati</taxon>
        <taxon>Methanobacteriota</taxon>
        <taxon>Stenosarchaea group</taxon>
        <taxon>Halobacteria</taxon>
        <taxon>Halorutilales</taxon>
        <taxon>Halorutilaceae</taxon>
        <taxon>Halorutilus</taxon>
    </lineage>
</organism>
<dbReference type="Proteomes" id="UP001149411">
    <property type="component" value="Unassembled WGS sequence"/>
</dbReference>